<dbReference type="InterPro" id="IPR008969">
    <property type="entry name" value="CarboxyPept-like_regulatory"/>
</dbReference>
<evidence type="ECO:0000256" key="2">
    <source>
        <dbReference type="ARBA" id="ARBA00023136"/>
    </source>
</evidence>
<dbReference type="SUPFAM" id="SSF49464">
    <property type="entry name" value="Carboxypeptidase regulatory domain-like"/>
    <property type="match status" value="1"/>
</dbReference>
<keyword evidence="4" id="KW-0378">Hydrolase</keyword>
<dbReference type="OrthoDB" id="1075473at2"/>
<organism evidence="4 5">
    <name type="scientific">Dysgonomonas alginatilytica</name>
    <dbReference type="NCBI Taxonomy" id="1605892"/>
    <lineage>
        <taxon>Bacteria</taxon>
        <taxon>Pseudomonadati</taxon>
        <taxon>Bacteroidota</taxon>
        <taxon>Bacteroidia</taxon>
        <taxon>Bacteroidales</taxon>
        <taxon>Dysgonomonadaceae</taxon>
        <taxon>Dysgonomonas</taxon>
    </lineage>
</organism>
<keyword evidence="2" id="KW-0472">Membrane</keyword>
<dbReference type="Pfam" id="PF13715">
    <property type="entry name" value="CarbopepD_reg_2"/>
    <property type="match status" value="1"/>
</dbReference>
<keyword evidence="4" id="KW-0645">Protease</keyword>
<evidence type="ECO:0000313" key="5">
    <source>
        <dbReference type="Proteomes" id="UP000247973"/>
    </source>
</evidence>
<dbReference type="Proteomes" id="UP000247973">
    <property type="component" value="Unassembled WGS sequence"/>
</dbReference>
<dbReference type="AlphaFoldDB" id="A0A2V3PVT6"/>
<dbReference type="GO" id="GO:0004180">
    <property type="term" value="F:carboxypeptidase activity"/>
    <property type="evidence" value="ECO:0007669"/>
    <property type="project" value="UniProtKB-KW"/>
</dbReference>
<proteinExistence type="predicted"/>
<keyword evidence="3" id="KW-0998">Cell outer membrane</keyword>
<dbReference type="EMBL" id="QICL01000001">
    <property type="protein sequence ID" value="PXV69242.1"/>
    <property type="molecule type" value="Genomic_DNA"/>
</dbReference>
<protein>
    <submittedName>
        <fullName evidence="4">Carboxypeptidase-like protein</fullName>
    </submittedName>
</protein>
<dbReference type="Gene3D" id="2.40.170.20">
    <property type="entry name" value="TonB-dependent receptor, beta-barrel domain"/>
    <property type="match status" value="1"/>
</dbReference>
<comment type="subcellular location">
    <subcellularLocation>
        <location evidence="1">Cell outer membrane</location>
    </subcellularLocation>
</comment>
<evidence type="ECO:0000256" key="1">
    <source>
        <dbReference type="ARBA" id="ARBA00004442"/>
    </source>
</evidence>
<keyword evidence="5" id="KW-1185">Reference proteome</keyword>
<gene>
    <name evidence="4" type="ORF">CLV62_101511</name>
</gene>
<keyword evidence="4" id="KW-0121">Carboxypeptidase</keyword>
<dbReference type="SUPFAM" id="SSF56935">
    <property type="entry name" value="Porins"/>
    <property type="match status" value="1"/>
</dbReference>
<dbReference type="GO" id="GO:0009279">
    <property type="term" value="C:cell outer membrane"/>
    <property type="evidence" value="ECO:0007669"/>
    <property type="project" value="UniProtKB-SubCell"/>
</dbReference>
<comment type="caution">
    <text evidence="4">The sequence shown here is derived from an EMBL/GenBank/DDBJ whole genome shotgun (WGS) entry which is preliminary data.</text>
</comment>
<evidence type="ECO:0000256" key="3">
    <source>
        <dbReference type="ARBA" id="ARBA00023237"/>
    </source>
</evidence>
<reference evidence="4 5" key="1">
    <citation type="submission" date="2018-03" db="EMBL/GenBank/DDBJ databases">
        <title>Genomic Encyclopedia of Archaeal and Bacterial Type Strains, Phase II (KMG-II): from individual species to whole genera.</title>
        <authorList>
            <person name="Goeker M."/>
        </authorList>
    </citation>
    <scope>NUCLEOTIDE SEQUENCE [LARGE SCALE GENOMIC DNA]</scope>
    <source>
        <strain evidence="4 5">DSM 100214</strain>
    </source>
</reference>
<dbReference type="RefSeq" id="WP_110309191.1">
    <property type="nucleotide sequence ID" value="NZ_QICL01000001.1"/>
</dbReference>
<sequence length="718" mass="80256">MKTIYTSLILLLYIGSYMNLSGQENVIRGLICEENNAPLAFANISIAGTIDGTSSEEDGTFVLETSAMGLVVLKVTSLGCEDYTRELNIPQQDKLIIILKPNAKVLSEVVVSASSFQLKGGSQADVKNAVELVTVAGSDGDLYKAMSVLPGVQAAGSDGKLLVRGGESRESQTYIDDMHVLNPYSSTPENTAARSRYSPFLFDGISFQLGGYSSEYSQGLSSVLPLSTKDESRFSKLGVSLLNVGAGAGGTKSWARASASFNMDYTNLGPYENLLYPTSRGGWIKPYSTLSAQNQLRFNIGENSILKTYFAYDKTRFERVTRNDFSTSERNLNFKEDNTYLNTTFRTKSKSGFNFFSGAALSVNDKKIADGLVVNDRVGMKESELHLKAKMSKRFSDMYKLGIGAESMIRSYEFSYADTATYGSDIDHSINGVYVMNDFILTSNLFLNVSSRLEYTSINKSWNVLPRISLTYNYNDYTVLATYGKYQQLADRDYLLYNNELNTEICEHLLFGVHHQSKNKVYRAEFYHKTYDNLVTGSNYNYGTSGEGFSNGVDLFFSDTQFLKNWQYTLAYSYNNSKRSYLKYSEKVTPEYVTQHNASITLKYDLLKYKTIWAVTNRFASGRPYHNPNKPGVMNSETSPYNSLDFCVTYLAHKKVIVYASASNVLNRSNVFGYNYSSQKNDSGKFDRVAVQSDRNQFFVVGLFITLGGKTAYDPSTF</sequence>
<accession>A0A2V3PVT6</accession>
<evidence type="ECO:0000313" key="4">
    <source>
        <dbReference type="EMBL" id="PXV69242.1"/>
    </source>
</evidence>
<dbReference type="InterPro" id="IPR036942">
    <property type="entry name" value="Beta-barrel_TonB_sf"/>
</dbReference>
<name>A0A2V3PVT6_9BACT</name>